<dbReference type="InterPro" id="IPR014787">
    <property type="entry name" value="PSer_Pase_RsbU_N"/>
</dbReference>
<organism evidence="3 4">
    <name type="scientific">Candidatus Kurthia intestinigallinarum</name>
    <dbReference type="NCBI Taxonomy" id="1562256"/>
    <lineage>
        <taxon>Bacteria</taxon>
        <taxon>Bacillati</taxon>
        <taxon>Bacillota</taxon>
        <taxon>Bacilli</taxon>
        <taxon>Bacillales</taxon>
        <taxon>Caryophanaceae</taxon>
        <taxon>Kurthia</taxon>
    </lineage>
</organism>
<dbReference type="SUPFAM" id="SSF81606">
    <property type="entry name" value="PP2C-like"/>
    <property type="match status" value="1"/>
</dbReference>
<dbReference type="Pfam" id="PF08673">
    <property type="entry name" value="RsbU_N"/>
    <property type="match status" value="1"/>
</dbReference>
<comment type="caution">
    <text evidence="3">The sequence shown here is derived from an EMBL/GenBank/DDBJ whole genome shotgun (WGS) entry which is preliminary data.</text>
</comment>
<dbReference type="InterPro" id="IPR052016">
    <property type="entry name" value="Bact_Sigma-Reg"/>
</dbReference>
<evidence type="ECO:0000256" key="1">
    <source>
        <dbReference type="ARBA" id="ARBA00022801"/>
    </source>
</evidence>
<dbReference type="InterPro" id="IPR036457">
    <property type="entry name" value="PPM-type-like_dom_sf"/>
</dbReference>
<gene>
    <name evidence="3" type="ORF">QI30_14835</name>
</gene>
<dbReference type="FunFam" id="3.60.40.10:FF:000045">
    <property type="entry name" value="Stage II sporulation protein E"/>
    <property type="match status" value="1"/>
</dbReference>
<reference evidence="3 4" key="1">
    <citation type="submission" date="2014-11" db="EMBL/GenBank/DDBJ databases">
        <title>Genome sequence and analysis of novel Kurthia sp.</title>
        <authorList>
            <person name="Lawson J.N."/>
            <person name="Gonzalez J.E."/>
            <person name="Rinauldi L."/>
            <person name="Xuan Z."/>
            <person name="Firman A."/>
            <person name="Shaddox L."/>
            <person name="Trudeau A."/>
            <person name="Shah S."/>
            <person name="Reiman D."/>
        </authorList>
    </citation>
    <scope>NUCLEOTIDE SEQUENCE [LARGE SCALE GENOMIC DNA]</scope>
    <source>
        <strain evidence="3 4">3B1D</strain>
    </source>
</reference>
<proteinExistence type="predicted"/>
<dbReference type="AlphaFoldDB" id="A0A433RQT0"/>
<dbReference type="SUPFAM" id="SSF101215">
    <property type="entry name" value="KaiA/RbsU domain"/>
    <property type="match status" value="1"/>
</dbReference>
<name>A0A433RQT0_9BACL</name>
<dbReference type="InterPro" id="IPR017944">
    <property type="entry name" value="KaiA/RbsU_helical_domain_sf"/>
</dbReference>
<dbReference type="PANTHER" id="PTHR43156">
    <property type="entry name" value="STAGE II SPORULATION PROTEIN E-RELATED"/>
    <property type="match status" value="1"/>
</dbReference>
<evidence type="ECO:0000313" key="4">
    <source>
        <dbReference type="Proteomes" id="UP000288623"/>
    </source>
</evidence>
<dbReference type="Gene3D" id="3.60.40.10">
    <property type="entry name" value="PPM-type phosphatase domain"/>
    <property type="match status" value="1"/>
</dbReference>
<keyword evidence="1" id="KW-0378">Hydrolase</keyword>
<dbReference type="PANTHER" id="PTHR43156:SF15">
    <property type="entry name" value="PHOSPHOSERINE PHOSPHATASE RSBU"/>
    <property type="match status" value="1"/>
</dbReference>
<dbReference type="Gene3D" id="1.10.1240.30">
    <property type="entry name" value="KaiA/RbsU domain"/>
    <property type="match status" value="1"/>
</dbReference>
<dbReference type="Proteomes" id="UP000288623">
    <property type="component" value="Unassembled WGS sequence"/>
</dbReference>
<dbReference type="InterPro" id="IPR001932">
    <property type="entry name" value="PPM-type_phosphatase-like_dom"/>
</dbReference>
<dbReference type="GO" id="GO:0016791">
    <property type="term" value="F:phosphatase activity"/>
    <property type="evidence" value="ECO:0007669"/>
    <property type="project" value="TreeGrafter"/>
</dbReference>
<accession>A0A433RQT0</accession>
<dbReference type="SMART" id="SM00331">
    <property type="entry name" value="PP2C_SIG"/>
    <property type="match status" value="1"/>
</dbReference>
<sequence>MLLSQYLKYQTERNLYLGQNFSRHLVQKNITPEEVISIHKVALEEIQELGITDNIIISLDFLTEFMIQYGLALREHKILVEQQESMNHEIELAAKVQNTMLRTKKPELDGVEIDFLSVPAGKMNGDYVYFQDDDSDFVGVGVADVVGKGIPAALCMSMVKNGLDTLGQASISPAYALDVLNRIVEKSVEDNMFISMFYGRYDSEESIFTYASAGHEPALYYCAREQKFYDLDESKGLLLGILPDVHYTESSIKLEANDMIIIMTDGVTECRTEDERFLTREELIEMIFNVKEETPGDLARSVFKALEKFQAFHQRDDFTLAVIKKVQ</sequence>
<dbReference type="RefSeq" id="WP_126991389.1">
    <property type="nucleotide sequence ID" value="NZ_JTFC01000039.1"/>
</dbReference>
<dbReference type="EMBL" id="JTFC01000039">
    <property type="protein sequence ID" value="RUS53135.1"/>
    <property type="molecule type" value="Genomic_DNA"/>
</dbReference>
<evidence type="ECO:0000313" key="3">
    <source>
        <dbReference type="EMBL" id="RUS53135.1"/>
    </source>
</evidence>
<dbReference type="OrthoDB" id="311592at2"/>
<feature type="domain" description="PPM-type phosphatase" evidence="2">
    <location>
        <begin position="108"/>
        <end position="325"/>
    </location>
</feature>
<evidence type="ECO:0000259" key="2">
    <source>
        <dbReference type="SMART" id="SM00331"/>
    </source>
</evidence>
<keyword evidence="4" id="KW-1185">Reference proteome</keyword>
<dbReference type="Pfam" id="PF07228">
    <property type="entry name" value="SpoIIE"/>
    <property type="match status" value="1"/>
</dbReference>
<protein>
    <submittedName>
        <fullName evidence="3">Phosphoserine phosphatase</fullName>
    </submittedName>
</protein>